<evidence type="ECO:0000313" key="8">
    <source>
        <dbReference type="Proteomes" id="UP000204221"/>
    </source>
</evidence>
<protein>
    <recommendedName>
        <fullName evidence="6">S-adenosyl-L-methionine-dependent methyltransferase</fullName>
        <ecNumber evidence="6">2.1.1.-</ecNumber>
    </recommendedName>
</protein>
<keyword evidence="8" id="KW-1185">Reference proteome</keyword>
<evidence type="ECO:0000256" key="3">
    <source>
        <dbReference type="ARBA" id="ARBA00022603"/>
    </source>
</evidence>
<dbReference type="OrthoDB" id="9806164at2"/>
<keyword evidence="5 6" id="KW-0949">S-adenosyl-L-methionine</keyword>
<dbReference type="RefSeq" id="WP_157736834.1">
    <property type="nucleotide sequence ID" value="NZ_CP022521.1"/>
</dbReference>
<evidence type="ECO:0000256" key="6">
    <source>
        <dbReference type="RuleBase" id="RU362030"/>
    </source>
</evidence>
<evidence type="ECO:0000256" key="4">
    <source>
        <dbReference type="ARBA" id="ARBA00022679"/>
    </source>
</evidence>
<dbReference type="Pfam" id="PF04072">
    <property type="entry name" value="LCM"/>
    <property type="match status" value="1"/>
</dbReference>
<evidence type="ECO:0000256" key="1">
    <source>
        <dbReference type="ARBA" id="ARBA00003907"/>
    </source>
</evidence>
<dbReference type="InterPro" id="IPR029063">
    <property type="entry name" value="SAM-dependent_MTases_sf"/>
</dbReference>
<dbReference type="InterPro" id="IPR007213">
    <property type="entry name" value="Ppm1/Ppm2/Tcmp"/>
</dbReference>
<accession>A0A221W4B2</accession>
<dbReference type="Gene3D" id="3.40.50.150">
    <property type="entry name" value="Vaccinia Virus protein VP39"/>
    <property type="match status" value="1"/>
</dbReference>
<dbReference type="GO" id="GO:0008168">
    <property type="term" value="F:methyltransferase activity"/>
    <property type="evidence" value="ECO:0007669"/>
    <property type="project" value="UniProtKB-UniRule"/>
</dbReference>
<dbReference type="SUPFAM" id="SSF53335">
    <property type="entry name" value="S-adenosyl-L-methionine-dependent methyltransferases"/>
    <property type="match status" value="1"/>
</dbReference>
<dbReference type="EC" id="2.1.1.-" evidence="6"/>
<dbReference type="KEGG" id="ahg:AHOG_15260"/>
<evidence type="ECO:0000256" key="5">
    <source>
        <dbReference type="ARBA" id="ARBA00022691"/>
    </source>
</evidence>
<dbReference type="PANTHER" id="PTHR43619:SF2">
    <property type="entry name" value="S-ADENOSYL-L-METHIONINE-DEPENDENT METHYLTRANSFERASES SUPERFAMILY PROTEIN"/>
    <property type="match status" value="1"/>
</dbReference>
<keyword evidence="3 6" id="KW-0489">Methyltransferase</keyword>
<keyword evidence="4 7" id="KW-0808">Transferase</keyword>
<dbReference type="PANTHER" id="PTHR43619">
    <property type="entry name" value="S-ADENOSYL-L-METHIONINE-DEPENDENT METHYLTRANSFERASE YKTD-RELATED"/>
    <property type="match status" value="1"/>
</dbReference>
<reference evidence="7 8" key="1">
    <citation type="submission" date="2017-07" db="EMBL/GenBank/DDBJ databases">
        <title>Complete genome sequence of Actinoalloteichus hoggarensis DSM 45943, type strain of Actinoalloteichus hoggarensis.</title>
        <authorList>
            <person name="Ruckert C."/>
            <person name="Nouioui I."/>
            <person name="Willmese J."/>
            <person name="van Wezel G."/>
            <person name="Klenk H.-P."/>
            <person name="Kalinowski J."/>
            <person name="Zotchev S.B."/>
        </authorList>
    </citation>
    <scope>NUCLEOTIDE SEQUENCE [LARGE SCALE GENOMIC DNA]</scope>
    <source>
        <strain evidence="7 8">DSM 45943</strain>
    </source>
</reference>
<proteinExistence type="inferred from homology"/>
<evidence type="ECO:0000313" key="7">
    <source>
        <dbReference type="EMBL" id="ASO20678.1"/>
    </source>
</evidence>
<comment type="similarity">
    <text evidence="2 6">Belongs to the UPF0677 family.</text>
</comment>
<comment type="function">
    <text evidence="1 6">Exhibits S-adenosyl-L-methionine-dependent methyltransferase activity.</text>
</comment>
<dbReference type="AlphaFoldDB" id="A0A221W4B2"/>
<dbReference type="GO" id="GO:0032259">
    <property type="term" value="P:methylation"/>
    <property type="evidence" value="ECO:0007669"/>
    <property type="project" value="UniProtKB-KW"/>
</dbReference>
<evidence type="ECO:0000256" key="2">
    <source>
        <dbReference type="ARBA" id="ARBA00008138"/>
    </source>
</evidence>
<dbReference type="Proteomes" id="UP000204221">
    <property type="component" value="Chromosome"/>
</dbReference>
<dbReference type="NCBIfam" id="TIGR00027">
    <property type="entry name" value="mthyl_TIGR00027"/>
    <property type="match status" value="1"/>
</dbReference>
<sequence length="245" mass="27164">MNRPVADTAAWLATARAEAPKHEAADAGLAAIGSAFFTDRARFFDTVLTEWAVAGHRQVVVLGAGYDQRAFRLDLPDDLLLIEVDLPEVLAEKGRRIGDALPRCRRSTVAADVVADGLDALDDTRLDFARPILWIAEGLLYYLTPDEVRTLLHQVGARSTQGSILALDHVATAGTRLPEVRRWLRFMADRGSPWRSAVADPAAWLRPHGWILTDRSTGVGRPEDDDDVVTWLLEAHRQAEEERSR</sequence>
<name>A0A221W4B2_9PSEU</name>
<organism evidence="7 8">
    <name type="scientific">Actinoalloteichus hoggarensis</name>
    <dbReference type="NCBI Taxonomy" id="1470176"/>
    <lineage>
        <taxon>Bacteria</taxon>
        <taxon>Bacillati</taxon>
        <taxon>Actinomycetota</taxon>
        <taxon>Actinomycetes</taxon>
        <taxon>Pseudonocardiales</taxon>
        <taxon>Pseudonocardiaceae</taxon>
        <taxon>Actinoalloteichus</taxon>
    </lineage>
</organism>
<dbReference type="InterPro" id="IPR011610">
    <property type="entry name" value="SAM_mthyl_Trfase_ML2640-like"/>
</dbReference>
<gene>
    <name evidence="7" type="ORF">AHOG_15260</name>
</gene>
<dbReference type="EMBL" id="CP022521">
    <property type="protein sequence ID" value="ASO20678.1"/>
    <property type="molecule type" value="Genomic_DNA"/>
</dbReference>